<comment type="caution">
    <text evidence="5">The sequence shown here is derived from an EMBL/GenBank/DDBJ whole genome shotgun (WGS) entry which is preliminary data.</text>
</comment>
<dbReference type="Gene3D" id="3.40.1410.10">
    <property type="entry name" value="Chorismate lyase-like"/>
    <property type="match status" value="1"/>
</dbReference>
<keyword evidence="6" id="KW-1185">Reference proteome</keyword>
<dbReference type="Pfam" id="PF07702">
    <property type="entry name" value="UTRA"/>
    <property type="match status" value="1"/>
</dbReference>
<evidence type="ECO:0000313" key="6">
    <source>
        <dbReference type="Proteomes" id="UP001138709"/>
    </source>
</evidence>
<dbReference type="InterPro" id="IPR028978">
    <property type="entry name" value="Chorismate_lyase_/UTRA_dom_sf"/>
</dbReference>
<reference evidence="5" key="2">
    <citation type="journal article" date="2021" name="Syst. Appl. Microbiol.">
        <title>Roseomonas hellenica sp. nov., isolated from roots of wild-growing Alkanna tinctoria.</title>
        <authorList>
            <person name="Rat A."/>
            <person name="Naranjo H.D."/>
            <person name="Lebbe L."/>
            <person name="Cnockaert M."/>
            <person name="Krigas N."/>
            <person name="Grigoriadou K."/>
            <person name="Maloupa E."/>
            <person name="Willems A."/>
        </authorList>
    </citation>
    <scope>NUCLEOTIDE SEQUENCE</scope>
    <source>
        <strain evidence="5">LMG 31228</strain>
    </source>
</reference>
<dbReference type="PROSITE" id="PS50949">
    <property type="entry name" value="HTH_GNTR"/>
    <property type="match status" value="1"/>
</dbReference>
<proteinExistence type="predicted"/>
<feature type="domain" description="HTH gntR-type" evidence="4">
    <location>
        <begin position="10"/>
        <end position="78"/>
    </location>
</feature>
<dbReference type="InterPro" id="IPR050679">
    <property type="entry name" value="Bact_HTH_transcr_reg"/>
</dbReference>
<dbReference type="Proteomes" id="UP001138709">
    <property type="component" value="Unassembled WGS sequence"/>
</dbReference>
<keyword evidence="3" id="KW-0804">Transcription</keyword>
<dbReference type="Gene3D" id="1.10.10.10">
    <property type="entry name" value="Winged helix-like DNA-binding domain superfamily/Winged helix DNA-binding domain"/>
    <property type="match status" value="1"/>
</dbReference>
<evidence type="ECO:0000313" key="5">
    <source>
        <dbReference type="EMBL" id="MBR0681837.1"/>
    </source>
</evidence>
<dbReference type="PANTHER" id="PTHR44846">
    <property type="entry name" value="MANNOSYL-D-GLYCERATE TRANSPORT/METABOLISM SYSTEM REPRESSOR MNGR-RELATED"/>
    <property type="match status" value="1"/>
</dbReference>
<keyword evidence="2" id="KW-0238">DNA-binding</keyword>
<evidence type="ECO:0000256" key="1">
    <source>
        <dbReference type="ARBA" id="ARBA00023015"/>
    </source>
</evidence>
<accession>A0A9X9XDQ1</accession>
<dbReference type="AlphaFoldDB" id="A0A9X9XDQ1"/>
<dbReference type="CDD" id="cd07377">
    <property type="entry name" value="WHTH_GntR"/>
    <property type="match status" value="1"/>
</dbReference>
<dbReference type="InterPro" id="IPR036390">
    <property type="entry name" value="WH_DNA-bd_sf"/>
</dbReference>
<dbReference type="GO" id="GO:0003700">
    <property type="term" value="F:DNA-binding transcription factor activity"/>
    <property type="evidence" value="ECO:0007669"/>
    <property type="project" value="InterPro"/>
</dbReference>
<reference evidence="5" key="1">
    <citation type="submission" date="2020-01" db="EMBL/GenBank/DDBJ databases">
        <authorList>
            <person name="Rat A."/>
        </authorList>
    </citation>
    <scope>NUCLEOTIDE SEQUENCE</scope>
    <source>
        <strain evidence="5">LMG 31228</strain>
    </source>
</reference>
<dbReference type="RefSeq" id="WP_211847357.1">
    <property type="nucleotide sequence ID" value="NZ_JAAEDL010000014.1"/>
</dbReference>
<dbReference type="SMART" id="SM00345">
    <property type="entry name" value="HTH_GNTR"/>
    <property type="match status" value="1"/>
</dbReference>
<dbReference type="GO" id="GO:0003677">
    <property type="term" value="F:DNA binding"/>
    <property type="evidence" value="ECO:0007669"/>
    <property type="project" value="UniProtKB-KW"/>
</dbReference>
<keyword evidence="1" id="KW-0805">Transcription regulation</keyword>
<dbReference type="InterPro" id="IPR036388">
    <property type="entry name" value="WH-like_DNA-bd_sf"/>
</dbReference>
<dbReference type="EMBL" id="JAAEDL010000014">
    <property type="protein sequence ID" value="MBR0681837.1"/>
    <property type="molecule type" value="Genomic_DNA"/>
</dbReference>
<dbReference type="PRINTS" id="PR00035">
    <property type="entry name" value="HTHGNTR"/>
</dbReference>
<sequence length="239" mass="25621">MSAFTLDGEGPLHGQIRRALSGAILTGRIPPGGRIPPESELMTLFGASRMTVHRALAALAAEGLVRRNRRAGTVASPEARGRAVFEIWDIGAEIRAAGHAHRFEILSRAVRQAGDDELDLPAAARLLDIATRHLSDGAPMQVEERLINLAAAPAAAEEPFAATPPGRWLLDHIPWTEAEHAIRAVAAPARVARLLGMKAGDAALVVERRTWNGSVPVTFARLWHPGDRHRLVGRFSAGG</sequence>
<organism evidence="5 6">
    <name type="scientific">Neoroseomonas eburnea</name>
    <dbReference type="NCBI Taxonomy" id="1346889"/>
    <lineage>
        <taxon>Bacteria</taxon>
        <taxon>Pseudomonadati</taxon>
        <taxon>Pseudomonadota</taxon>
        <taxon>Alphaproteobacteria</taxon>
        <taxon>Acetobacterales</taxon>
        <taxon>Acetobacteraceae</taxon>
        <taxon>Neoroseomonas</taxon>
    </lineage>
</organism>
<evidence type="ECO:0000256" key="2">
    <source>
        <dbReference type="ARBA" id="ARBA00023125"/>
    </source>
</evidence>
<evidence type="ECO:0000259" key="4">
    <source>
        <dbReference type="PROSITE" id="PS50949"/>
    </source>
</evidence>
<dbReference type="SMART" id="SM00866">
    <property type="entry name" value="UTRA"/>
    <property type="match status" value="1"/>
</dbReference>
<dbReference type="SUPFAM" id="SSF46785">
    <property type="entry name" value="Winged helix' DNA-binding domain"/>
    <property type="match status" value="1"/>
</dbReference>
<dbReference type="Pfam" id="PF00392">
    <property type="entry name" value="GntR"/>
    <property type="match status" value="1"/>
</dbReference>
<protein>
    <submittedName>
        <fullName evidence="5">UTRA domain-containing protein</fullName>
    </submittedName>
</protein>
<dbReference type="PANTHER" id="PTHR44846:SF16">
    <property type="entry name" value="TRANSCRIPTIONAL REGULATOR PHNF-RELATED"/>
    <property type="match status" value="1"/>
</dbReference>
<gene>
    <name evidence="5" type="ORF">GXW74_15185</name>
</gene>
<dbReference type="InterPro" id="IPR011663">
    <property type="entry name" value="UTRA"/>
</dbReference>
<evidence type="ECO:0000256" key="3">
    <source>
        <dbReference type="ARBA" id="ARBA00023163"/>
    </source>
</evidence>
<name>A0A9X9XDQ1_9PROT</name>
<dbReference type="SUPFAM" id="SSF64288">
    <property type="entry name" value="Chorismate lyase-like"/>
    <property type="match status" value="1"/>
</dbReference>
<dbReference type="InterPro" id="IPR000524">
    <property type="entry name" value="Tscrpt_reg_HTH_GntR"/>
</dbReference>